<sequence>MPDGRGGGVTVIVCVCGRVGVGGSPPTHSLPALLSAGPGGCVGDDEARDTSTVDSLSRFRLWKLVIWFILLGNAILVF</sequence>
<proteinExistence type="predicted"/>
<evidence type="ECO:0000313" key="1">
    <source>
        <dbReference type="EMBL" id="RAH41944.1"/>
    </source>
</evidence>
<evidence type="ECO:0000313" key="2">
    <source>
        <dbReference type="Proteomes" id="UP000249057"/>
    </source>
</evidence>
<keyword evidence="2" id="KW-1185">Reference proteome</keyword>
<reference evidence="1" key="1">
    <citation type="submission" date="2018-02" db="EMBL/GenBank/DDBJ databases">
        <title>The genomes of Aspergillus section Nigri reveals drivers in fungal speciation.</title>
        <authorList>
            <consortium name="DOE Joint Genome Institute"/>
            <person name="Vesth T.C."/>
            <person name="Nybo J."/>
            <person name="Theobald S."/>
            <person name="Brandl J."/>
            <person name="Frisvad J.C."/>
            <person name="Nielsen K.F."/>
            <person name="Lyhne E.K."/>
            <person name="Kogle M.E."/>
            <person name="Kuo A."/>
            <person name="Riley R."/>
            <person name="Clum A."/>
            <person name="Nolan M."/>
            <person name="Lipzen A."/>
            <person name="Salamov A."/>
            <person name="Henrissat B."/>
            <person name="Wiebenga A."/>
            <person name="De vries R.P."/>
            <person name="Grigoriev I.V."/>
            <person name="Mortensen U.H."/>
            <person name="Andersen M.R."/>
            <person name="Baker S.E."/>
        </authorList>
    </citation>
    <scope>NUCLEOTIDE SEQUENCE</scope>
    <source>
        <strain evidence="1">CBS 621.78</strain>
    </source>
</reference>
<dbReference type="EMBL" id="KZ825381">
    <property type="protein sequence ID" value="RAH41944.1"/>
    <property type="molecule type" value="Genomic_DNA"/>
</dbReference>
<gene>
    <name evidence="1" type="ORF">BO95DRAFT_446557</name>
</gene>
<dbReference type="Proteomes" id="UP000249057">
    <property type="component" value="Unassembled WGS sequence"/>
</dbReference>
<protein>
    <submittedName>
        <fullName evidence="1">Uncharacterized protein</fullName>
    </submittedName>
</protein>
<organism evidence="1 2">
    <name type="scientific">Aspergillus brunneoviolaceus CBS 621.78</name>
    <dbReference type="NCBI Taxonomy" id="1450534"/>
    <lineage>
        <taxon>Eukaryota</taxon>
        <taxon>Fungi</taxon>
        <taxon>Dikarya</taxon>
        <taxon>Ascomycota</taxon>
        <taxon>Pezizomycotina</taxon>
        <taxon>Eurotiomycetes</taxon>
        <taxon>Eurotiomycetidae</taxon>
        <taxon>Eurotiales</taxon>
        <taxon>Aspergillaceae</taxon>
        <taxon>Aspergillus</taxon>
        <taxon>Aspergillus subgen. Circumdati</taxon>
    </lineage>
</organism>
<accession>A0ACD1FYA6</accession>
<name>A0ACD1FYA6_9EURO</name>